<organism evidence="1 2">
    <name type="scientific">Holdemania filiformis DSM 12042</name>
    <dbReference type="NCBI Taxonomy" id="545696"/>
    <lineage>
        <taxon>Bacteria</taxon>
        <taxon>Bacillati</taxon>
        <taxon>Bacillota</taxon>
        <taxon>Erysipelotrichia</taxon>
        <taxon>Erysipelotrichales</taxon>
        <taxon>Erysipelotrichaceae</taxon>
        <taxon>Holdemania</taxon>
    </lineage>
</organism>
<name>B9Y6W9_9FIRM</name>
<gene>
    <name evidence="1" type="ORF">HOLDEFILI_01562</name>
</gene>
<evidence type="ECO:0000313" key="2">
    <source>
        <dbReference type="Proteomes" id="UP000005950"/>
    </source>
</evidence>
<dbReference type="AlphaFoldDB" id="B9Y6W9"/>
<sequence length="39" mass="4742">MGRVRKNIILVFIPTQFYDEVLRNRLRECLTFFGKQIIL</sequence>
<evidence type="ECO:0000313" key="1">
    <source>
        <dbReference type="EMBL" id="EEF68272.1"/>
    </source>
</evidence>
<protein>
    <submittedName>
        <fullName evidence="1">Uncharacterized protein</fullName>
    </submittedName>
</protein>
<proteinExistence type="predicted"/>
<dbReference type="EMBL" id="ACCF01000088">
    <property type="protein sequence ID" value="EEF68272.1"/>
    <property type="molecule type" value="Genomic_DNA"/>
</dbReference>
<dbReference type="Proteomes" id="UP000005950">
    <property type="component" value="Unassembled WGS sequence"/>
</dbReference>
<comment type="caution">
    <text evidence="1">The sequence shown here is derived from an EMBL/GenBank/DDBJ whole genome shotgun (WGS) entry which is preliminary data.</text>
</comment>
<reference evidence="1 2" key="1">
    <citation type="submission" date="2008-12" db="EMBL/GenBank/DDBJ databases">
        <authorList>
            <person name="Fulton L."/>
            <person name="Clifton S."/>
            <person name="Fulton B."/>
            <person name="Xu J."/>
            <person name="Minx P."/>
            <person name="Pepin K.H."/>
            <person name="Johnson M."/>
            <person name="Bhonagiri V."/>
            <person name="Nash W.E."/>
            <person name="Mardis E.R."/>
            <person name="Wilson R.K."/>
        </authorList>
    </citation>
    <scope>NUCLEOTIDE SEQUENCE [LARGE SCALE GENOMIC DNA]</scope>
    <source>
        <strain evidence="1 2">DSM 12042</strain>
    </source>
</reference>
<reference evidence="1 2" key="2">
    <citation type="submission" date="2009-02" db="EMBL/GenBank/DDBJ databases">
        <title>Draft genome sequence of Holdemania filiformis DSM 12042.</title>
        <authorList>
            <person name="Sudarsanam P."/>
            <person name="Ley R."/>
            <person name="Guruge J."/>
            <person name="Turnbaugh P.J."/>
            <person name="Mahowald M."/>
            <person name="Liep D."/>
            <person name="Gordon J."/>
        </authorList>
    </citation>
    <scope>NUCLEOTIDE SEQUENCE [LARGE SCALE GENOMIC DNA]</scope>
    <source>
        <strain evidence="1 2">DSM 12042</strain>
    </source>
</reference>
<dbReference type="HOGENOM" id="CLU_3310957_0_0_9"/>
<accession>B9Y6W9</accession>
<dbReference type="STRING" id="545696.HOLDEFILI_01562"/>